<accession>A6WBD9</accession>
<dbReference type="Pfam" id="PF19545">
    <property type="entry name" value="DUF6069"/>
    <property type="match status" value="1"/>
</dbReference>
<dbReference type="HOGENOM" id="CLU_144158_0_0_11"/>
<evidence type="ECO:0000256" key="1">
    <source>
        <dbReference type="SAM" id="Phobius"/>
    </source>
</evidence>
<dbReference type="AlphaFoldDB" id="A6WBD9"/>
<sequence>MTINTPATSNAAAAGGAPAARRSGLARTGIIAATVVAASAVNAVIAQIALAAGADATFTPLTPDAYVFLTVIGVLLALAGWAVVRRTAARPARLLRVLVPVVLLVSFVPDLTTAPNMAGSTTGGVIALALMHITTAVIAVAGFRRALPVR</sequence>
<reference evidence="3" key="1">
    <citation type="journal article" date="2008" name="PLoS ONE">
        <title>Survival in nuclear waste, extreme resistance, and potential applications gleaned from the genome sequence of Kineococcus radiotolerans SRS30216.</title>
        <authorList>
            <person name="Bagwell C.E."/>
            <person name="Bhat S."/>
            <person name="Hawkins G.M."/>
            <person name="Smith B.W."/>
            <person name="Biswas T."/>
            <person name="Hoover T.R."/>
            <person name="Saunders E."/>
            <person name="Han C.S."/>
            <person name="Tsodikov O.V."/>
            <person name="Shimkets L.J."/>
        </authorList>
    </citation>
    <scope>NUCLEOTIDE SEQUENCE [LARGE SCALE GENOMIC DNA]</scope>
    <source>
        <strain evidence="3">ATCC BAA-149 / DSM 14245 / SRS30216</strain>
    </source>
</reference>
<dbReference type="eggNOG" id="ENOG5033219">
    <property type="taxonomic scope" value="Bacteria"/>
</dbReference>
<feature type="transmembrane region" description="Helical" evidence="1">
    <location>
        <begin position="124"/>
        <end position="143"/>
    </location>
</feature>
<keyword evidence="1" id="KW-0812">Transmembrane</keyword>
<organism evidence="2 3">
    <name type="scientific">Kineococcus radiotolerans (strain ATCC BAA-149 / DSM 14245 / SRS30216)</name>
    <dbReference type="NCBI Taxonomy" id="266940"/>
    <lineage>
        <taxon>Bacteria</taxon>
        <taxon>Bacillati</taxon>
        <taxon>Actinomycetota</taxon>
        <taxon>Actinomycetes</taxon>
        <taxon>Kineosporiales</taxon>
        <taxon>Kineosporiaceae</taxon>
        <taxon>Kineococcus</taxon>
    </lineage>
</organism>
<dbReference type="InterPro" id="IPR045713">
    <property type="entry name" value="DUF6069"/>
</dbReference>
<keyword evidence="1" id="KW-1133">Transmembrane helix</keyword>
<evidence type="ECO:0000313" key="2">
    <source>
        <dbReference type="EMBL" id="ABS04128.1"/>
    </source>
</evidence>
<gene>
    <name evidence="2" type="ordered locus">Krad_2656</name>
</gene>
<feature type="transmembrane region" description="Helical" evidence="1">
    <location>
        <begin position="65"/>
        <end position="83"/>
    </location>
</feature>
<dbReference type="RefSeq" id="WP_012087638.1">
    <property type="nucleotide sequence ID" value="NC_009664.2"/>
</dbReference>
<evidence type="ECO:0000313" key="3">
    <source>
        <dbReference type="Proteomes" id="UP000001116"/>
    </source>
</evidence>
<protein>
    <submittedName>
        <fullName evidence="2">Uncharacterized protein</fullName>
    </submittedName>
</protein>
<proteinExistence type="predicted"/>
<dbReference type="KEGG" id="kra:Krad_2656"/>
<dbReference type="Proteomes" id="UP000001116">
    <property type="component" value="Chromosome"/>
</dbReference>
<feature type="transmembrane region" description="Helical" evidence="1">
    <location>
        <begin position="30"/>
        <end position="53"/>
    </location>
</feature>
<name>A6WBD9_KINRD</name>
<feature type="transmembrane region" description="Helical" evidence="1">
    <location>
        <begin position="95"/>
        <end position="112"/>
    </location>
</feature>
<keyword evidence="1" id="KW-0472">Membrane</keyword>
<keyword evidence="3" id="KW-1185">Reference proteome</keyword>
<dbReference type="EMBL" id="CP000750">
    <property type="protein sequence ID" value="ABS04128.1"/>
    <property type="molecule type" value="Genomic_DNA"/>
</dbReference>
<dbReference type="STRING" id="266940.Krad_2656"/>